<dbReference type="EMBL" id="CAFBMR010000146">
    <property type="protein sequence ID" value="CAB4931709.1"/>
    <property type="molecule type" value="Genomic_DNA"/>
</dbReference>
<dbReference type="AlphaFoldDB" id="A0A6J7IL44"/>
<proteinExistence type="predicted"/>
<evidence type="ECO:0000313" key="2">
    <source>
        <dbReference type="EMBL" id="CAB4931709.1"/>
    </source>
</evidence>
<feature type="region of interest" description="Disordered" evidence="1">
    <location>
        <begin position="1"/>
        <end position="21"/>
    </location>
</feature>
<evidence type="ECO:0000256" key="1">
    <source>
        <dbReference type="SAM" id="MobiDB-lite"/>
    </source>
</evidence>
<name>A0A6J7IL44_9ZZZZ</name>
<accession>A0A6J7IL44</accession>
<gene>
    <name evidence="2" type="ORF">UFOPK3610_01971</name>
</gene>
<sequence length="90" mass="9282">MKIEPHQKCSRSNPPTIGPIATATPTIAVQMPIAAARSFGSVNTLTMIASVAGKISAAPMPINARAPMSWPDVVARAANAEVMAKTTSPI</sequence>
<protein>
    <submittedName>
        <fullName evidence="2">Unannotated protein</fullName>
    </submittedName>
</protein>
<organism evidence="2">
    <name type="scientific">freshwater metagenome</name>
    <dbReference type="NCBI Taxonomy" id="449393"/>
    <lineage>
        <taxon>unclassified sequences</taxon>
        <taxon>metagenomes</taxon>
        <taxon>ecological metagenomes</taxon>
    </lineage>
</organism>
<reference evidence="2" key="1">
    <citation type="submission" date="2020-05" db="EMBL/GenBank/DDBJ databases">
        <authorList>
            <person name="Chiriac C."/>
            <person name="Salcher M."/>
            <person name="Ghai R."/>
            <person name="Kavagutti S V."/>
        </authorList>
    </citation>
    <scope>NUCLEOTIDE SEQUENCE</scope>
</reference>